<dbReference type="Pfam" id="PF01494">
    <property type="entry name" value="FAD_binding_3"/>
    <property type="match status" value="1"/>
</dbReference>
<dbReference type="AlphaFoldDB" id="A0A1R3R645"/>
<dbReference type="STRING" id="602072.A0A1R3R645"/>
<organism evidence="8 9">
    <name type="scientific">Aspergillus carbonarius (strain ITEM 5010)</name>
    <dbReference type="NCBI Taxonomy" id="602072"/>
    <lineage>
        <taxon>Eukaryota</taxon>
        <taxon>Fungi</taxon>
        <taxon>Dikarya</taxon>
        <taxon>Ascomycota</taxon>
        <taxon>Pezizomycotina</taxon>
        <taxon>Eurotiomycetes</taxon>
        <taxon>Eurotiomycetidae</taxon>
        <taxon>Eurotiales</taxon>
        <taxon>Aspergillaceae</taxon>
        <taxon>Aspergillus</taxon>
        <taxon>Aspergillus subgen. Circumdati</taxon>
    </lineage>
</organism>
<name>A0A1R3R645_ASPC5</name>
<gene>
    <name evidence="8" type="ORF">ASPCADRAFT_180050</name>
</gene>
<dbReference type="OrthoDB" id="10029326at2759"/>
<evidence type="ECO:0000256" key="2">
    <source>
        <dbReference type="ARBA" id="ARBA00022630"/>
    </source>
</evidence>
<dbReference type="PRINTS" id="PR00420">
    <property type="entry name" value="RNGMNOXGNASE"/>
</dbReference>
<dbReference type="EMBL" id="KV907640">
    <property type="protein sequence ID" value="OOF89948.1"/>
    <property type="molecule type" value="Genomic_DNA"/>
</dbReference>
<dbReference type="PANTHER" id="PTHR47356:SF2">
    <property type="entry name" value="FAD-BINDING DOMAIN-CONTAINING PROTEIN-RELATED"/>
    <property type="match status" value="1"/>
</dbReference>
<evidence type="ECO:0000256" key="6">
    <source>
        <dbReference type="SAM" id="Phobius"/>
    </source>
</evidence>
<dbReference type="GO" id="GO:0071949">
    <property type="term" value="F:FAD binding"/>
    <property type="evidence" value="ECO:0007669"/>
    <property type="project" value="InterPro"/>
</dbReference>
<evidence type="ECO:0000256" key="5">
    <source>
        <dbReference type="SAM" id="MobiDB-lite"/>
    </source>
</evidence>
<feature type="domain" description="FAD-binding" evidence="7">
    <location>
        <begin position="10"/>
        <end position="345"/>
    </location>
</feature>
<keyword evidence="6" id="KW-0472">Membrane</keyword>
<dbReference type="SUPFAM" id="SSF51905">
    <property type="entry name" value="FAD/NAD(P)-binding domain"/>
    <property type="match status" value="1"/>
</dbReference>
<evidence type="ECO:0000256" key="4">
    <source>
        <dbReference type="ARBA" id="ARBA00023002"/>
    </source>
</evidence>
<dbReference type="Gene3D" id="3.50.50.60">
    <property type="entry name" value="FAD/NAD(P)-binding domain"/>
    <property type="match status" value="1"/>
</dbReference>
<keyword evidence="6" id="KW-0812">Transmembrane</keyword>
<comment type="similarity">
    <text evidence="1">Belongs to the paxM FAD-dependent monooxygenase family.</text>
</comment>
<dbReference type="InterPro" id="IPR036188">
    <property type="entry name" value="FAD/NAD-bd_sf"/>
</dbReference>
<keyword evidence="9" id="KW-1185">Reference proteome</keyword>
<keyword evidence="4" id="KW-0560">Oxidoreductase</keyword>
<evidence type="ECO:0000313" key="8">
    <source>
        <dbReference type="EMBL" id="OOF89948.1"/>
    </source>
</evidence>
<accession>A0A1R3R645</accession>
<dbReference type="VEuPathDB" id="FungiDB:ASPCADRAFT_180050"/>
<feature type="transmembrane region" description="Helical" evidence="6">
    <location>
        <begin position="779"/>
        <end position="807"/>
    </location>
</feature>
<evidence type="ECO:0000313" key="9">
    <source>
        <dbReference type="Proteomes" id="UP000188318"/>
    </source>
</evidence>
<evidence type="ECO:0000256" key="1">
    <source>
        <dbReference type="ARBA" id="ARBA00007992"/>
    </source>
</evidence>
<feature type="transmembrane region" description="Helical" evidence="6">
    <location>
        <begin position="748"/>
        <end position="767"/>
    </location>
</feature>
<evidence type="ECO:0000256" key="3">
    <source>
        <dbReference type="ARBA" id="ARBA00022827"/>
    </source>
</evidence>
<proteinExistence type="inferred from homology"/>
<dbReference type="InterPro" id="IPR002938">
    <property type="entry name" value="FAD-bd"/>
</dbReference>
<dbReference type="GO" id="GO:0004497">
    <property type="term" value="F:monooxygenase activity"/>
    <property type="evidence" value="ECO:0007669"/>
    <property type="project" value="InterPro"/>
</dbReference>
<evidence type="ECO:0000259" key="7">
    <source>
        <dbReference type="Pfam" id="PF01494"/>
    </source>
</evidence>
<reference evidence="9" key="1">
    <citation type="journal article" date="2017" name="Genome Biol.">
        <title>Comparative genomics reveals high biological diversity and specific adaptations in the industrially and medically important fungal genus Aspergillus.</title>
        <authorList>
            <person name="de Vries R.P."/>
            <person name="Riley R."/>
            <person name="Wiebenga A."/>
            <person name="Aguilar-Osorio G."/>
            <person name="Amillis S."/>
            <person name="Uchima C.A."/>
            <person name="Anderluh G."/>
            <person name="Asadollahi M."/>
            <person name="Askin M."/>
            <person name="Barry K."/>
            <person name="Battaglia E."/>
            <person name="Bayram O."/>
            <person name="Benocci T."/>
            <person name="Braus-Stromeyer S.A."/>
            <person name="Caldana C."/>
            <person name="Canovas D."/>
            <person name="Cerqueira G.C."/>
            <person name="Chen F."/>
            <person name="Chen W."/>
            <person name="Choi C."/>
            <person name="Clum A."/>
            <person name="Dos Santos R.A."/>
            <person name="Damasio A.R."/>
            <person name="Diallinas G."/>
            <person name="Emri T."/>
            <person name="Fekete E."/>
            <person name="Flipphi M."/>
            <person name="Freyberg S."/>
            <person name="Gallo A."/>
            <person name="Gournas C."/>
            <person name="Habgood R."/>
            <person name="Hainaut M."/>
            <person name="Harispe M.L."/>
            <person name="Henrissat B."/>
            <person name="Hilden K.S."/>
            <person name="Hope R."/>
            <person name="Hossain A."/>
            <person name="Karabika E."/>
            <person name="Karaffa L."/>
            <person name="Karanyi Z."/>
            <person name="Krasevec N."/>
            <person name="Kuo A."/>
            <person name="Kusch H."/>
            <person name="LaButti K."/>
            <person name="Lagendijk E.L."/>
            <person name="Lapidus A."/>
            <person name="Levasseur A."/>
            <person name="Lindquist E."/>
            <person name="Lipzen A."/>
            <person name="Logrieco A.F."/>
            <person name="MacCabe A."/>
            <person name="Maekelae M.R."/>
            <person name="Malavazi I."/>
            <person name="Melin P."/>
            <person name="Meyer V."/>
            <person name="Mielnichuk N."/>
            <person name="Miskei M."/>
            <person name="Molnar A.P."/>
            <person name="Mule G."/>
            <person name="Ngan C.Y."/>
            <person name="Orejas M."/>
            <person name="Orosz E."/>
            <person name="Ouedraogo J.P."/>
            <person name="Overkamp K.M."/>
            <person name="Park H.-S."/>
            <person name="Perrone G."/>
            <person name="Piumi F."/>
            <person name="Punt P.J."/>
            <person name="Ram A.F."/>
            <person name="Ramon A."/>
            <person name="Rauscher S."/>
            <person name="Record E."/>
            <person name="Riano-Pachon D.M."/>
            <person name="Robert V."/>
            <person name="Roehrig J."/>
            <person name="Ruller R."/>
            <person name="Salamov A."/>
            <person name="Salih N.S."/>
            <person name="Samson R.A."/>
            <person name="Sandor E."/>
            <person name="Sanguinetti M."/>
            <person name="Schuetze T."/>
            <person name="Sepcic K."/>
            <person name="Shelest E."/>
            <person name="Sherlock G."/>
            <person name="Sophianopoulou V."/>
            <person name="Squina F.M."/>
            <person name="Sun H."/>
            <person name="Susca A."/>
            <person name="Todd R.B."/>
            <person name="Tsang A."/>
            <person name="Unkles S.E."/>
            <person name="van de Wiele N."/>
            <person name="van Rossen-Uffink D."/>
            <person name="Oliveira J.V."/>
            <person name="Vesth T.C."/>
            <person name="Visser J."/>
            <person name="Yu J.-H."/>
            <person name="Zhou M."/>
            <person name="Andersen M.R."/>
            <person name="Archer D.B."/>
            <person name="Baker S.E."/>
            <person name="Benoit I."/>
            <person name="Brakhage A.A."/>
            <person name="Braus G.H."/>
            <person name="Fischer R."/>
            <person name="Frisvad J.C."/>
            <person name="Goldman G.H."/>
            <person name="Houbraken J."/>
            <person name="Oakley B."/>
            <person name="Pocsi I."/>
            <person name="Scazzocchio C."/>
            <person name="Seiboth B."/>
            <person name="vanKuyk P.A."/>
            <person name="Wortman J."/>
            <person name="Dyer P.S."/>
            <person name="Grigoriev I.V."/>
        </authorList>
    </citation>
    <scope>NUCLEOTIDE SEQUENCE [LARGE SCALE GENOMIC DNA]</scope>
    <source>
        <strain evidence="9">ITEM 5010</strain>
    </source>
</reference>
<keyword evidence="6" id="KW-1133">Transmembrane helix</keyword>
<dbReference type="OMA" id="MASAYVW"/>
<feature type="transmembrane region" description="Helical" evidence="6">
    <location>
        <begin position="614"/>
        <end position="634"/>
    </location>
</feature>
<dbReference type="Proteomes" id="UP000188318">
    <property type="component" value="Unassembled WGS sequence"/>
</dbReference>
<keyword evidence="3" id="KW-0274">FAD</keyword>
<sequence>MAASGKQAFRVLIVGGSIAGLTLAHCLIKNNVEFLVLEARDNIAPQEGASIGILPNGSRILDQLGMLDDCIASTAPLKRSFIWSESGEPIFEDDSLETIEKRHGYPVVFLDRQVLLETLHKHLGPYQSRVHLNKKAVRVDHHPTHVAVHCTDGSVYKGDLVVGADGVHSKIRQELWRYLETLSLQDEVSQDRSTMIKEYSCVFGISATTPGIEVGQGHRTMAQDYAFVIMSGREGRLYWFLFAKMDKQYSGPDRIRFTPEDMEAHTARYLNKPAAGEVPFSAIYERAEHKSYLPLEEACFKHWSKGRFVCIGDSVHKMTPNMGQGSNSAMESAAFLANHLTHLMKSCEGSVSLQQLEDCLQEWQTLRWPRAADMVAASAHLTRIDAIKTWKHKLAVVYLLPLLKDFTVEMATMALVGAEKLDSVPVRPRGDGGTIPFIPNFDRVRLEPMWKYIVLIIGPLVGCYSLGRLSIDPIAEALHPMLRHILRQGTWNIGNGEIVDLREPLYQIPFLDKIVNPLVTRMLPAVSGSDPVSHAQALTFLMDMGSMYGIWLLESNRRAQSYIDVILTAAIVISSQLEGLARATPWYYLYASIRTPLSRLLLGSNRRIDPSRSLTLLPVMVLGYYSLVVASFFASSISSRRFYNAIWQLFPILVPLLHTFLQSLIERKSTSRTLPSSSDSDKDTYSPPTPTKRPAQLSSLRFCYITLALASALTSTYTRMTLYSQKPLLRILSPIATPALSFSSITTYFLHYNHILGHASSLIWLVLRFRELKQLGAPVCWWRVTVVLVLSTVVLGPGAAFALGWGWREELVDGVVGDR</sequence>
<protein>
    <recommendedName>
        <fullName evidence="7">FAD-binding domain-containing protein</fullName>
    </recommendedName>
</protein>
<dbReference type="InterPro" id="IPR050562">
    <property type="entry name" value="FAD_mOase_fung"/>
</dbReference>
<dbReference type="PANTHER" id="PTHR47356">
    <property type="entry name" value="FAD-DEPENDENT MONOOXYGENASE ASQG-RELATED"/>
    <property type="match status" value="1"/>
</dbReference>
<keyword evidence="2" id="KW-0285">Flavoprotein</keyword>
<feature type="region of interest" description="Disordered" evidence="5">
    <location>
        <begin position="671"/>
        <end position="693"/>
    </location>
</feature>
<feature type="transmembrane region" description="Helical" evidence="6">
    <location>
        <begin position="702"/>
        <end position="720"/>
    </location>
</feature>